<keyword evidence="2" id="KW-1185">Reference proteome</keyword>
<dbReference type="RefSeq" id="WP_071365704.1">
    <property type="nucleotide sequence ID" value="NZ_MLYP01000023.1"/>
</dbReference>
<dbReference type="Proteomes" id="UP000179935">
    <property type="component" value="Unassembled WGS sequence"/>
</dbReference>
<organism evidence="1 2">
    <name type="scientific">Streptomyces colonosanans</name>
    <dbReference type="NCBI Taxonomy" id="1428652"/>
    <lineage>
        <taxon>Bacteria</taxon>
        <taxon>Bacillati</taxon>
        <taxon>Actinomycetota</taxon>
        <taxon>Actinomycetes</taxon>
        <taxon>Kitasatosporales</taxon>
        <taxon>Streptomycetaceae</taxon>
        <taxon>Streptomyces</taxon>
    </lineage>
</organism>
<accession>A0A1S2PPH2</accession>
<dbReference type="EMBL" id="MLYP01000023">
    <property type="protein sequence ID" value="OIJ95436.1"/>
    <property type="molecule type" value="Genomic_DNA"/>
</dbReference>
<reference evidence="1 2" key="1">
    <citation type="submission" date="2016-10" db="EMBL/GenBank/DDBJ databases">
        <title>Genome sequence of Streptomyces sp. MUSC 93.</title>
        <authorList>
            <person name="Lee L.-H."/>
            <person name="Ser H.-L."/>
            <person name="Law J.W.-F."/>
        </authorList>
    </citation>
    <scope>NUCLEOTIDE SEQUENCE [LARGE SCALE GENOMIC DNA]</scope>
    <source>
        <strain evidence="1 2">MUSC 93</strain>
    </source>
</reference>
<name>A0A1S2PPH2_9ACTN</name>
<sequence>MTTTALYEIETHEADDGTTHPAEQLWTPCLDDAPDNGFIVHRGLYVIGIDGPTGDHLYPVGFIALGHHQWTDIIEGATAYMASIHGWRNLHLYPGDDPSVLIPRIPRAAQTHGVFLRHLHPDHPCGCEWEGTWRMVWAPPTEPGAVPVTALRHPAAPATAAGIPNPDHEAMPATWAA</sequence>
<protein>
    <submittedName>
        <fullName evidence="1">Uncharacterized protein</fullName>
    </submittedName>
</protein>
<comment type="caution">
    <text evidence="1">The sequence shown here is derived from an EMBL/GenBank/DDBJ whole genome shotgun (WGS) entry which is preliminary data.</text>
</comment>
<dbReference type="AlphaFoldDB" id="A0A1S2PPH2"/>
<evidence type="ECO:0000313" key="1">
    <source>
        <dbReference type="EMBL" id="OIJ95436.1"/>
    </source>
</evidence>
<evidence type="ECO:0000313" key="2">
    <source>
        <dbReference type="Proteomes" id="UP000179935"/>
    </source>
</evidence>
<proteinExistence type="predicted"/>
<dbReference type="OrthoDB" id="4290839at2"/>
<gene>
    <name evidence="1" type="ORF">BIV24_09155</name>
</gene>